<dbReference type="SUPFAM" id="SSF51120">
    <property type="entry name" value="beta-Roll"/>
    <property type="match status" value="2"/>
</dbReference>
<gene>
    <name evidence="6" type="ORF">J2Z75_002104</name>
</gene>
<proteinExistence type="predicted"/>
<dbReference type="Pfam" id="PF08548">
    <property type="entry name" value="Peptidase_M10_C"/>
    <property type="match status" value="1"/>
</dbReference>
<dbReference type="Pfam" id="PF00353">
    <property type="entry name" value="HemolysinCabind"/>
    <property type="match status" value="2"/>
</dbReference>
<dbReference type="InterPro" id="IPR024079">
    <property type="entry name" value="MetalloPept_cat_dom_sf"/>
</dbReference>
<keyword evidence="7" id="KW-1185">Reference proteome</keyword>
<name>A0ABS4EKX4_9HYPH</name>
<dbReference type="EMBL" id="JAGGJV010000003">
    <property type="protein sequence ID" value="MBP1858596.1"/>
    <property type="molecule type" value="Genomic_DNA"/>
</dbReference>
<evidence type="ECO:0000259" key="5">
    <source>
        <dbReference type="Pfam" id="PF08548"/>
    </source>
</evidence>
<comment type="cofactor">
    <cofactor evidence="1">
        <name>Ca(2+)</name>
        <dbReference type="ChEBI" id="CHEBI:29108"/>
    </cofactor>
</comment>
<evidence type="ECO:0000313" key="7">
    <source>
        <dbReference type="Proteomes" id="UP000823786"/>
    </source>
</evidence>
<dbReference type="SUPFAM" id="SSF55486">
    <property type="entry name" value="Metalloproteases ('zincins'), catalytic domain"/>
    <property type="match status" value="1"/>
</dbReference>
<keyword evidence="4" id="KW-0677">Repeat</keyword>
<dbReference type="InterPro" id="IPR018511">
    <property type="entry name" value="Hemolysin-typ_Ca-bd_CS"/>
</dbReference>
<protein>
    <submittedName>
        <fullName evidence="6">Ca2+-binding RTX toxin-like protein</fullName>
    </submittedName>
</protein>
<reference evidence="6 7" key="1">
    <citation type="submission" date="2021-03" db="EMBL/GenBank/DDBJ databases">
        <title>Genomic Encyclopedia of Type Strains, Phase IV (KMG-IV): sequencing the most valuable type-strain genomes for metagenomic binning, comparative biology and taxonomic classification.</title>
        <authorList>
            <person name="Goeker M."/>
        </authorList>
    </citation>
    <scope>NUCLEOTIDE SEQUENCE [LARGE SCALE GENOMIC DNA]</scope>
    <source>
        <strain evidence="6 7">DSM 26427</strain>
    </source>
</reference>
<organism evidence="6 7">
    <name type="scientific">Rhizobium herbae</name>
    <dbReference type="NCBI Taxonomy" id="508661"/>
    <lineage>
        <taxon>Bacteria</taxon>
        <taxon>Pseudomonadati</taxon>
        <taxon>Pseudomonadota</taxon>
        <taxon>Alphaproteobacteria</taxon>
        <taxon>Hyphomicrobiales</taxon>
        <taxon>Rhizobiaceae</taxon>
        <taxon>Rhizobium/Agrobacterium group</taxon>
        <taxon>Rhizobium</taxon>
    </lineage>
</organism>
<sequence length="532" mass="54607">MADAYKPVILSNNAVLNGLIDGGSWKGPSVTYSFAAGDINSNGIADFNEGDWKDFYREIIDNIEAFTQLNFKEVATAGNINFKLAEGGGGESGVPGPGATTIDSIVGINSDVAGSADAVKLGTFSLTWFHETGHALGLKHPHDVSLGPKLPGVDGPADKGTGYLNSQLYTVMGYTSPFLGEDNPFTTAVDIGTEVNAQPGSYGAIDIAALQHMYGARAHNTGNDSYTFSDDVDFNHGYTTIWDTGGVDTIDYVGESRAKIDLRAASLKAEIGGGGWISTSETLTGGYTIANGVVIENAAGGNATDILIGNAAANVLSGRNGNDTLNGGAGADKLDGGAGTDTASYSNATAGVTANLANAAANTGEAKGDTYVSIERLTGSSHADKLYGNTGTNLLTGGSDDDLLNGGNGSDTLLGGLGADDLTGGAGGDTFVFRTLADSTVAMAGRDTIYDFSGMGGDHIDLSAIDANAMTSGNQAFTYLGTAVFTGNAGELRYIERASDTYVYGDTNGDKKVDFAIHLDDAISLSKEYFIL</sequence>
<evidence type="ECO:0000256" key="3">
    <source>
        <dbReference type="ARBA" id="ARBA00022525"/>
    </source>
</evidence>
<evidence type="ECO:0000256" key="2">
    <source>
        <dbReference type="ARBA" id="ARBA00004613"/>
    </source>
</evidence>
<keyword evidence="3" id="KW-0964">Secreted</keyword>
<dbReference type="RefSeq" id="WP_209851523.1">
    <property type="nucleotide sequence ID" value="NZ_JAGGJV010000003.1"/>
</dbReference>
<evidence type="ECO:0000256" key="1">
    <source>
        <dbReference type="ARBA" id="ARBA00001913"/>
    </source>
</evidence>
<dbReference type="InterPro" id="IPR001343">
    <property type="entry name" value="Hemolysn_Ca-bd"/>
</dbReference>
<dbReference type="Proteomes" id="UP000823786">
    <property type="component" value="Unassembled WGS sequence"/>
</dbReference>
<dbReference type="PROSITE" id="PS00330">
    <property type="entry name" value="HEMOLYSIN_CALCIUM"/>
    <property type="match status" value="3"/>
</dbReference>
<accession>A0ABS4EKX4</accession>
<comment type="caution">
    <text evidence="6">The sequence shown here is derived from an EMBL/GenBank/DDBJ whole genome shotgun (WGS) entry which is preliminary data.</text>
</comment>
<comment type="subcellular location">
    <subcellularLocation>
        <location evidence="2">Secreted</location>
    </subcellularLocation>
</comment>
<dbReference type="InterPro" id="IPR013858">
    <property type="entry name" value="Peptidase_M10B_C"/>
</dbReference>
<feature type="domain" description="Peptidase M10 serralysin C-terminal" evidence="5">
    <location>
        <begin position="212"/>
        <end position="519"/>
    </location>
</feature>
<dbReference type="Gene3D" id="2.150.10.10">
    <property type="entry name" value="Serralysin-like metalloprotease, C-terminal"/>
    <property type="match status" value="2"/>
</dbReference>
<dbReference type="Gene3D" id="3.40.390.10">
    <property type="entry name" value="Collagenase (Catalytic Domain)"/>
    <property type="match status" value="1"/>
</dbReference>
<dbReference type="InterPro" id="IPR011049">
    <property type="entry name" value="Serralysin-like_metalloprot_C"/>
</dbReference>
<dbReference type="PRINTS" id="PR00313">
    <property type="entry name" value="CABNDNGRPT"/>
</dbReference>
<evidence type="ECO:0000256" key="4">
    <source>
        <dbReference type="ARBA" id="ARBA00022737"/>
    </source>
</evidence>
<evidence type="ECO:0000313" key="6">
    <source>
        <dbReference type="EMBL" id="MBP1858596.1"/>
    </source>
</evidence>